<keyword evidence="1" id="KW-0812">Transmembrane</keyword>
<protein>
    <submittedName>
        <fullName evidence="2">Uncharacterized protein</fullName>
    </submittedName>
</protein>
<dbReference type="RefSeq" id="WP_041978735.1">
    <property type="nucleotide sequence ID" value="NZ_CBXV010000008.1"/>
</dbReference>
<evidence type="ECO:0000313" key="2">
    <source>
        <dbReference type="EMBL" id="CDM67124.1"/>
    </source>
</evidence>
<sequence length="129" mass="14039">MFKRIITLLIVGLVINLVCVTPTVVGQQTGSDARAEKMKAKVIKIGTGPDARVEVRLSNGRRVKGYISESKDDYFTVVDDKAGVATRIDYTQVQRISVQRHLSSGAKRMITGAILLGMILFFGVLAAKS</sequence>
<keyword evidence="3" id="KW-1185">Reference proteome</keyword>
<proteinExistence type="predicted"/>
<dbReference type="AlphaFoldDB" id="A0A0B6X3R0"/>
<evidence type="ECO:0000256" key="1">
    <source>
        <dbReference type="SAM" id="Phobius"/>
    </source>
</evidence>
<keyword evidence="1" id="KW-1133">Transmembrane helix</keyword>
<evidence type="ECO:0000313" key="3">
    <source>
        <dbReference type="Proteomes" id="UP000031518"/>
    </source>
</evidence>
<accession>A0A0B6X3R0</accession>
<dbReference type="Proteomes" id="UP000031518">
    <property type="component" value="Unassembled WGS sequence"/>
</dbReference>
<organism evidence="2 3">
    <name type="scientific">Pyrinomonas methylaliphatogenes</name>
    <dbReference type="NCBI Taxonomy" id="454194"/>
    <lineage>
        <taxon>Bacteria</taxon>
        <taxon>Pseudomonadati</taxon>
        <taxon>Acidobacteriota</taxon>
        <taxon>Blastocatellia</taxon>
        <taxon>Blastocatellales</taxon>
        <taxon>Pyrinomonadaceae</taxon>
        <taxon>Pyrinomonas</taxon>
    </lineage>
</organism>
<reference evidence="2 3" key="2">
    <citation type="submission" date="2015-01" db="EMBL/GenBank/DDBJ databases">
        <title>Complete genome sequence of Pyrinomonas methylaliphatogenes type strain K22T.</title>
        <authorList>
            <person name="Lee K.C.Y."/>
            <person name="Power J.F."/>
            <person name="Dunfield P.F."/>
            <person name="Morgan X.C."/>
            <person name="Huttenhower C."/>
            <person name="Stott M.B."/>
        </authorList>
    </citation>
    <scope>NUCLEOTIDE SEQUENCE [LARGE SCALE GENOMIC DNA]</scope>
    <source>
        <strain evidence="2 3">K22</strain>
    </source>
</reference>
<reference evidence="2 3" key="1">
    <citation type="submission" date="2013-12" db="EMBL/GenBank/DDBJ databases">
        <authorList>
            <person name="Stott M."/>
        </authorList>
    </citation>
    <scope>NUCLEOTIDE SEQUENCE [LARGE SCALE GENOMIC DNA]</scope>
    <source>
        <strain evidence="2 3">K22</strain>
    </source>
</reference>
<feature type="transmembrane region" description="Helical" evidence="1">
    <location>
        <begin position="109"/>
        <end position="127"/>
    </location>
</feature>
<keyword evidence="1" id="KW-0472">Membrane</keyword>
<dbReference type="STRING" id="454194.PYK22_03173"/>
<name>A0A0B6X3R0_9BACT</name>
<dbReference type="EMBL" id="CBXV010000008">
    <property type="protein sequence ID" value="CDM67124.1"/>
    <property type="molecule type" value="Genomic_DNA"/>
</dbReference>
<gene>
    <name evidence="2" type="ORF">PYK22_03173</name>
</gene>